<dbReference type="PANTHER" id="PTHR43095">
    <property type="entry name" value="SUGAR KINASE"/>
    <property type="match status" value="1"/>
</dbReference>
<evidence type="ECO:0000256" key="6">
    <source>
        <dbReference type="ARBA" id="ARBA00022840"/>
    </source>
</evidence>
<dbReference type="OrthoDB" id="9805576at2"/>
<dbReference type="Gene3D" id="3.30.420.40">
    <property type="match status" value="2"/>
</dbReference>
<evidence type="ECO:0000256" key="5">
    <source>
        <dbReference type="ARBA" id="ARBA00022777"/>
    </source>
</evidence>
<dbReference type="PROSITE" id="PS00933">
    <property type="entry name" value="FGGY_KINASES_1"/>
    <property type="match status" value="1"/>
</dbReference>
<feature type="domain" description="Carbohydrate kinase FGGY N-terminal" evidence="9">
    <location>
        <begin position="6"/>
        <end position="250"/>
    </location>
</feature>
<dbReference type="InterPro" id="IPR043129">
    <property type="entry name" value="ATPase_NBD"/>
</dbReference>
<evidence type="ECO:0000256" key="2">
    <source>
        <dbReference type="ARBA" id="ARBA00022629"/>
    </source>
</evidence>
<organism evidence="11 12">
    <name type="scientific">Desulfocucumis palustris</name>
    <dbReference type="NCBI Taxonomy" id="1898651"/>
    <lineage>
        <taxon>Bacteria</taxon>
        <taxon>Bacillati</taxon>
        <taxon>Bacillota</taxon>
        <taxon>Clostridia</taxon>
        <taxon>Eubacteriales</taxon>
        <taxon>Desulfocucumaceae</taxon>
        <taxon>Desulfocucumis</taxon>
    </lineage>
</organism>
<keyword evidence="7 8" id="KW-0119">Carbohydrate metabolism</keyword>
<dbReference type="InterPro" id="IPR018483">
    <property type="entry name" value="Carb_kinase_FGGY_CS"/>
</dbReference>
<comment type="catalytic activity">
    <reaction evidence="8">
        <text>D-xylulose + ATP = D-xylulose 5-phosphate + ADP + H(+)</text>
        <dbReference type="Rhea" id="RHEA:10964"/>
        <dbReference type="ChEBI" id="CHEBI:15378"/>
        <dbReference type="ChEBI" id="CHEBI:17140"/>
        <dbReference type="ChEBI" id="CHEBI:30616"/>
        <dbReference type="ChEBI" id="CHEBI:57737"/>
        <dbReference type="ChEBI" id="CHEBI:456216"/>
        <dbReference type="EC" id="2.7.1.17"/>
    </reaction>
</comment>
<dbReference type="AlphaFoldDB" id="A0A2L2XE28"/>
<proteinExistence type="inferred from homology"/>
<keyword evidence="3 8" id="KW-0808">Transferase</keyword>
<dbReference type="Proteomes" id="UP000239549">
    <property type="component" value="Unassembled WGS sequence"/>
</dbReference>
<evidence type="ECO:0000256" key="1">
    <source>
        <dbReference type="ARBA" id="ARBA00009156"/>
    </source>
</evidence>
<dbReference type="InterPro" id="IPR018485">
    <property type="entry name" value="FGGY_C"/>
</dbReference>
<evidence type="ECO:0000256" key="4">
    <source>
        <dbReference type="ARBA" id="ARBA00022741"/>
    </source>
</evidence>
<comment type="similarity">
    <text evidence="1 8">Belongs to the FGGY kinase family.</text>
</comment>
<dbReference type="EC" id="2.7.1.17" evidence="8"/>
<reference evidence="12" key="1">
    <citation type="submission" date="2018-02" db="EMBL/GenBank/DDBJ databases">
        <title>Genome sequence of Desulfocucumis palustris strain NAW-5.</title>
        <authorList>
            <person name="Watanabe M."/>
            <person name="Kojima H."/>
            <person name="Fukui M."/>
        </authorList>
    </citation>
    <scope>NUCLEOTIDE SEQUENCE [LARGE SCALE GENOMIC DNA]</scope>
    <source>
        <strain evidence="12">NAW-5</strain>
    </source>
</reference>
<evidence type="ECO:0000256" key="7">
    <source>
        <dbReference type="ARBA" id="ARBA00023277"/>
    </source>
</evidence>
<evidence type="ECO:0000313" key="12">
    <source>
        <dbReference type="Proteomes" id="UP000239549"/>
    </source>
</evidence>
<keyword evidence="6 8" id="KW-0067">ATP-binding</keyword>
<feature type="domain" description="Carbohydrate kinase FGGY C-terminal" evidence="10">
    <location>
        <begin position="260"/>
        <end position="455"/>
    </location>
</feature>
<dbReference type="PANTHER" id="PTHR43095:SF5">
    <property type="entry name" value="XYLULOSE KINASE"/>
    <property type="match status" value="1"/>
</dbReference>
<keyword evidence="4 8" id="KW-0547">Nucleotide-binding</keyword>
<name>A0A2L2XE28_9FIRM</name>
<dbReference type="NCBIfam" id="TIGR01312">
    <property type="entry name" value="XylB"/>
    <property type="match status" value="1"/>
</dbReference>
<dbReference type="RefSeq" id="WP_104372553.1">
    <property type="nucleotide sequence ID" value="NZ_BFAV01000130.1"/>
</dbReference>
<dbReference type="GO" id="GO:0005524">
    <property type="term" value="F:ATP binding"/>
    <property type="evidence" value="ECO:0007669"/>
    <property type="project" value="UniProtKB-KW"/>
</dbReference>
<dbReference type="GO" id="GO:0004856">
    <property type="term" value="F:D-xylulokinase activity"/>
    <property type="evidence" value="ECO:0007669"/>
    <property type="project" value="UniProtKB-EC"/>
</dbReference>
<gene>
    <name evidence="8" type="primary">xylB</name>
    <name evidence="11" type="ORF">DCCM_3386</name>
</gene>
<evidence type="ECO:0000256" key="3">
    <source>
        <dbReference type="ARBA" id="ARBA00022679"/>
    </source>
</evidence>
<accession>A0A2L2XE28</accession>
<evidence type="ECO:0000313" key="11">
    <source>
        <dbReference type="EMBL" id="GBF34274.1"/>
    </source>
</evidence>
<keyword evidence="2 8" id="KW-0859">Xylose metabolism</keyword>
<dbReference type="InterPro" id="IPR050406">
    <property type="entry name" value="FGGY_Carb_Kinase"/>
</dbReference>
<sequence length="509" mass="55409">MGSEQYIIAYDLGTTGNKATLYSSEAVLVASTFVGYDTYYFSSNCAEQDPEDWWRAVCRATRELLAKGKVEARNVACLSFSGQMMGCVPVTRDTTPVRRAIIWADQRAVEQADKLISELGKEKIYAITGHRPSASYSAAKIMWLRDNEENSFNKIYKVLHAKDFIVARLTGKFVTDYSDASGMNLFDIGKLQWSEEMLAAAAIPGGMLPEPHASTEIVGHIQKAVAGEIGLMAGTPVVIGGGDGACAAAGAGVVNEGSAYNYVGSSSWIGIATRKPILDPAMRTFNWVHVVPGLYSPTGTMQAAGASYQWLRDKLCGEETGLAGKEGVSPYEIMDREAADIPPGSDDLLYLPYLLGERSPRWNPRARGTLIGLTIKHTRSHIIRSFMEGVAYNLKVILEAFFEQGAKVEAMRLIGGGANGKVWPGIMADIYELPVLKAAYLDEATSLGAAITGGVGTGLFDSFDVAERLFQVNEEILPNSANLAKYRKLYKLFNDAYYSLENIFTELQN</sequence>
<dbReference type="InterPro" id="IPR000577">
    <property type="entry name" value="Carb_kinase_FGGY"/>
</dbReference>
<keyword evidence="5 8" id="KW-0418">Kinase</keyword>
<evidence type="ECO:0000256" key="8">
    <source>
        <dbReference type="RuleBase" id="RU364073"/>
    </source>
</evidence>
<dbReference type="SUPFAM" id="SSF53067">
    <property type="entry name" value="Actin-like ATPase domain"/>
    <property type="match status" value="2"/>
</dbReference>
<dbReference type="GO" id="GO:0005997">
    <property type="term" value="P:xylulose metabolic process"/>
    <property type="evidence" value="ECO:0007669"/>
    <property type="project" value="InterPro"/>
</dbReference>
<comment type="caution">
    <text evidence="11">The sequence shown here is derived from an EMBL/GenBank/DDBJ whole genome shotgun (WGS) entry which is preliminary data.</text>
</comment>
<dbReference type="GO" id="GO:0042732">
    <property type="term" value="P:D-xylose metabolic process"/>
    <property type="evidence" value="ECO:0007669"/>
    <property type="project" value="UniProtKB-KW"/>
</dbReference>
<dbReference type="CDD" id="cd07805">
    <property type="entry name" value="ASKHA_NBD_FGGY_CvXK-like"/>
    <property type="match status" value="1"/>
</dbReference>
<dbReference type="Pfam" id="PF02782">
    <property type="entry name" value="FGGY_C"/>
    <property type="match status" value="1"/>
</dbReference>
<evidence type="ECO:0000259" key="9">
    <source>
        <dbReference type="Pfam" id="PF00370"/>
    </source>
</evidence>
<dbReference type="EMBL" id="BFAV01000130">
    <property type="protein sequence ID" value="GBF34274.1"/>
    <property type="molecule type" value="Genomic_DNA"/>
</dbReference>
<dbReference type="PIRSF" id="PIRSF000538">
    <property type="entry name" value="GlpK"/>
    <property type="match status" value="1"/>
</dbReference>
<keyword evidence="12" id="KW-1185">Reference proteome</keyword>
<dbReference type="Pfam" id="PF00370">
    <property type="entry name" value="FGGY_N"/>
    <property type="match status" value="1"/>
</dbReference>
<evidence type="ECO:0000259" key="10">
    <source>
        <dbReference type="Pfam" id="PF02782"/>
    </source>
</evidence>
<dbReference type="InterPro" id="IPR018484">
    <property type="entry name" value="FGGY_N"/>
</dbReference>
<dbReference type="InterPro" id="IPR006000">
    <property type="entry name" value="Xylulokinase"/>
</dbReference>
<protein>
    <recommendedName>
        <fullName evidence="8">Xylulose kinase</fullName>
        <shortName evidence="8">Xylulokinase</shortName>
        <ecNumber evidence="8">2.7.1.17</ecNumber>
    </recommendedName>
</protein>